<reference evidence="1" key="1">
    <citation type="submission" date="2023-06" db="EMBL/GenBank/DDBJ databases">
        <title>WGS-Sequencing of Streptomyces ficellus isolate 21 collected from sand in Gara Djebilet Iron Mine in Algeria.</title>
        <authorList>
            <person name="Zegers G.P."/>
            <person name="Gomez A."/>
            <person name="Gueddou A."/>
            <person name="Zahara A.F."/>
            <person name="Worth M."/>
            <person name="Sevigny J.L."/>
            <person name="Tisa L."/>
        </authorList>
    </citation>
    <scope>NUCLEOTIDE SEQUENCE</scope>
    <source>
        <strain evidence="1">AS11</strain>
    </source>
</reference>
<evidence type="ECO:0000313" key="1">
    <source>
        <dbReference type="EMBL" id="MDN3296612.1"/>
    </source>
</evidence>
<dbReference type="EMBL" id="JAUEPL010000036">
    <property type="protein sequence ID" value="MDN3296612.1"/>
    <property type="molecule type" value="Genomic_DNA"/>
</dbReference>
<evidence type="ECO:0000313" key="2">
    <source>
        <dbReference type="Proteomes" id="UP001174050"/>
    </source>
</evidence>
<proteinExistence type="predicted"/>
<organism evidence="1 2">
    <name type="scientific">Streptomyces ficellus</name>
    <dbReference type="NCBI Taxonomy" id="1977088"/>
    <lineage>
        <taxon>Bacteria</taxon>
        <taxon>Bacillati</taxon>
        <taxon>Actinomycetota</taxon>
        <taxon>Actinomycetes</taxon>
        <taxon>Kitasatosporales</taxon>
        <taxon>Streptomycetaceae</taxon>
        <taxon>Streptomyces</taxon>
    </lineage>
</organism>
<protein>
    <submittedName>
        <fullName evidence="1">Glycosyltransferase</fullName>
    </submittedName>
</protein>
<comment type="caution">
    <text evidence="1">The sequence shown here is derived from an EMBL/GenBank/DDBJ whole genome shotgun (WGS) entry which is preliminary data.</text>
</comment>
<name>A0ABT7ZAS0_9ACTN</name>
<sequence length="170" mass="18283">ARRGPWAVAAALVTAARRAVAVLLAASALAYVVPRWYEGDRTAMTADANAPYRAAASWLGREIADPADARVLVDDALWLDLVHSGYEPGLGAIWFYKADLDPAVAKTLPRGWRDLDYVVASPTVRRDARDLPTVKGALEHSTPVATFGEGEERIEIRKITGARTTGAEAS</sequence>
<feature type="non-terminal residue" evidence="1">
    <location>
        <position position="1"/>
    </location>
</feature>
<keyword evidence="2" id="KW-1185">Reference proteome</keyword>
<dbReference type="Proteomes" id="UP001174050">
    <property type="component" value="Unassembled WGS sequence"/>
</dbReference>
<accession>A0ABT7ZAS0</accession>
<gene>
    <name evidence="1" type="ORF">QWM81_21715</name>
</gene>